<accession>A0A9P1I635</accession>
<dbReference type="Proteomes" id="UP001152747">
    <property type="component" value="Unassembled WGS sequence"/>
</dbReference>
<evidence type="ECO:0000256" key="4">
    <source>
        <dbReference type="ARBA" id="ARBA00023052"/>
    </source>
</evidence>
<dbReference type="InterPro" id="IPR001017">
    <property type="entry name" value="DH_E1"/>
</dbReference>
<dbReference type="CDD" id="cd02000">
    <property type="entry name" value="TPP_E1_PDC_ADC_BCADC"/>
    <property type="match status" value="1"/>
</dbReference>
<gene>
    <name evidence="6" type="ORF">CAMP_LOCUS2014</name>
</gene>
<feature type="domain" description="Dehydrogenase E1 component" evidence="5">
    <location>
        <begin position="54"/>
        <end position="333"/>
    </location>
</feature>
<keyword evidence="4" id="KW-0786">Thiamine pyrophosphate</keyword>
<evidence type="ECO:0000313" key="6">
    <source>
        <dbReference type="EMBL" id="CAI5439377.1"/>
    </source>
</evidence>
<dbReference type="EMBL" id="CANHGI010000001">
    <property type="protein sequence ID" value="CAI5439377.1"/>
    <property type="molecule type" value="Genomic_DNA"/>
</dbReference>
<dbReference type="SUPFAM" id="SSF52518">
    <property type="entry name" value="Thiamin diphosphate-binding fold (THDP-binding)"/>
    <property type="match status" value="1"/>
</dbReference>
<reference evidence="6" key="1">
    <citation type="submission" date="2022-11" db="EMBL/GenBank/DDBJ databases">
        <authorList>
            <person name="Kikuchi T."/>
        </authorList>
    </citation>
    <scope>NUCLEOTIDE SEQUENCE</scope>
    <source>
        <strain evidence="6">PS1010</strain>
    </source>
</reference>
<dbReference type="InterPro" id="IPR029061">
    <property type="entry name" value="THDP-binding"/>
</dbReference>
<dbReference type="PANTHER" id="PTHR11516:SF60">
    <property type="entry name" value="PYRUVATE DEHYDROGENASE E1 COMPONENT SUBUNIT ALPHA"/>
    <property type="match status" value="1"/>
</dbReference>
<keyword evidence="3" id="KW-0560">Oxidoreductase</keyword>
<evidence type="ECO:0000256" key="1">
    <source>
        <dbReference type="ARBA" id="ARBA00001964"/>
    </source>
</evidence>
<evidence type="ECO:0000256" key="2">
    <source>
        <dbReference type="ARBA" id="ARBA00022946"/>
    </source>
</evidence>
<keyword evidence="2" id="KW-0809">Transit peptide</keyword>
<dbReference type="OrthoDB" id="10256198at2759"/>
<comment type="caution">
    <text evidence="6">The sequence shown here is derived from an EMBL/GenBank/DDBJ whole genome shotgun (WGS) entry which is preliminary data.</text>
</comment>
<dbReference type="PANTHER" id="PTHR11516">
    <property type="entry name" value="PYRUVATE DEHYDROGENASE E1 COMPONENT, ALPHA SUBUNIT BACTERIAL AND ORGANELLAR"/>
    <property type="match status" value="1"/>
</dbReference>
<name>A0A9P1I635_9PELO</name>
<dbReference type="Pfam" id="PF00676">
    <property type="entry name" value="E1_dh"/>
    <property type="match status" value="1"/>
</dbReference>
<dbReference type="AlphaFoldDB" id="A0A9P1I635"/>
<organism evidence="6 7">
    <name type="scientific">Caenorhabditis angaria</name>
    <dbReference type="NCBI Taxonomy" id="860376"/>
    <lineage>
        <taxon>Eukaryota</taxon>
        <taxon>Metazoa</taxon>
        <taxon>Ecdysozoa</taxon>
        <taxon>Nematoda</taxon>
        <taxon>Chromadorea</taxon>
        <taxon>Rhabditida</taxon>
        <taxon>Rhabditina</taxon>
        <taxon>Rhabditomorpha</taxon>
        <taxon>Rhabditoidea</taxon>
        <taxon>Rhabditidae</taxon>
        <taxon>Peloderinae</taxon>
        <taxon>Caenorhabditis</taxon>
    </lineage>
</organism>
<dbReference type="Gene3D" id="3.40.50.970">
    <property type="match status" value="1"/>
</dbReference>
<comment type="cofactor">
    <cofactor evidence="1">
        <name>thiamine diphosphate</name>
        <dbReference type="ChEBI" id="CHEBI:58937"/>
    </cofactor>
</comment>
<proteinExistence type="predicted"/>
<evidence type="ECO:0000256" key="3">
    <source>
        <dbReference type="ARBA" id="ARBA00023002"/>
    </source>
</evidence>
<dbReference type="GO" id="GO:0006086">
    <property type="term" value="P:pyruvate decarboxylation to acetyl-CoA"/>
    <property type="evidence" value="ECO:0007669"/>
    <property type="project" value="TreeGrafter"/>
</dbReference>
<evidence type="ECO:0000313" key="7">
    <source>
        <dbReference type="Proteomes" id="UP001152747"/>
    </source>
</evidence>
<keyword evidence="7" id="KW-1185">Reference proteome</keyword>
<dbReference type="InterPro" id="IPR050642">
    <property type="entry name" value="PDH_E1_Alpha_Subunit"/>
</dbReference>
<protein>
    <recommendedName>
        <fullName evidence="5">Dehydrogenase E1 component domain-containing protein</fullName>
    </recommendedName>
</protein>
<sequence>MLSKQFMRYSTRKISNSANFKTLPYFYHNLDSSSTLPRGEVSLTRQDALKFYTQMKRSRLMENECAPLSQQGYINQLCHIYSGQEACAVGIFAEMHEKDLAITSYRNHVWAHLLGAEVSEVLTECTGRSTGIVNGKSGSMHMFTDRFFGGNAMLCGQVPNGAGMALAMKLRKEPQICVTCYGDGTANQGQLYETYNMAKLWNLPILFVCENNRFGRVVESETLTSNTKYYTRCDYIPGIRCDGIDIISIREAARFARNFIISGNGPLILELQTEYHGHSAGPNPKTPPRDPIFEFRAKILTQNLAEEKELDEIDKDLKKLVEKAVFSAKNDDFLPMDGLFYGYLS</sequence>
<dbReference type="GO" id="GO:0004739">
    <property type="term" value="F:pyruvate dehydrogenase (acetyl-transferring) activity"/>
    <property type="evidence" value="ECO:0007669"/>
    <property type="project" value="TreeGrafter"/>
</dbReference>
<evidence type="ECO:0000259" key="5">
    <source>
        <dbReference type="Pfam" id="PF00676"/>
    </source>
</evidence>